<dbReference type="NCBIfam" id="TIGR02595">
    <property type="entry name" value="PEP_CTERM"/>
    <property type="match status" value="1"/>
</dbReference>
<dbReference type="RefSeq" id="WP_200267047.1">
    <property type="nucleotide sequence ID" value="NZ_JAENIJ010000002.1"/>
</dbReference>
<gene>
    <name evidence="3" type="ORF">JIN85_01915</name>
</gene>
<dbReference type="Pfam" id="PF07589">
    <property type="entry name" value="PEP-CTERM"/>
    <property type="match status" value="1"/>
</dbReference>
<evidence type="ECO:0000259" key="2">
    <source>
        <dbReference type="Pfam" id="PF07589"/>
    </source>
</evidence>
<evidence type="ECO:0000313" key="4">
    <source>
        <dbReference type="Proteomes" id="UP000603141"/>
    </source>
</evidence>
<accession>A0A934VV40</accession>
<protein>
    <submittedName>
        <fullName evidence="3">PEP-CTERM sorting domain-containing protein</fullName>
    </submittedName>
</protein>
<reference evidence="3" key="1">
    <citation type="submission" date="2021-01" db="EMBL/GenBank/DDBJ databases">
        <title>Modified the classification status of verrucomicrobia.</title>
        <authorList>
            <person name="Feng X."/>
        </authorList>
    </citation>
    <scope>NUCLEOTIDE SEQUENCE</scope>
    <source>
        <strain evidence="3">KCTC 22041</strain>
    </source>
</reference>
<dbReference type="EMBL" id="JAENIJ010000002">
    <property type="protein sequence ID" value="MBK1881149.1"/>
    <property type="molecule type" value="Genomic_DNA"/>
</dbReference>
<evidence type="ECO:0000313" key="3">
    <source>
        <dbReference type="EMBL" id="MBK1881149.1"/>
    </source>
</evidence>
<organism evidence="3 4">
    <name type="scientific">Luteolibacter pohnpeiensis</name>
    <dbReference type="NCBI Taxonomy" id="454153"/>
    <lineage>
        <taxon>Bacteria</taxon>
        <taxon>Pseudomonadati</taxon>
        <taxon>Verrucomicrobiota</taxon>
        <taxon>Verrucomicrobiia</taxon>
        <taxon>Verrucomicrobiales</taxon>
        <taxon>Verrucomicrobiaceae</taxon>
        <taxon>Luteolibacter</taxon>
    </lineage>
</organism>
<comment type="caution">
    <text evidence="3">The sequence shown here is derived from an EMBL/GenBank/DDBJ whole genome shotgun (WGS) entry which is preliminary data.</text>
</comment>
<dbReference type="Proteomes" id="UP000603141">
    <property type="component" value="Unassembled WGS sequence"/>
</dbReference>
<evidence type="ECO:0000256" key="1">
    <source>
        <dbReference type="SAM" id="SignalP"/>
    </source>
</evidence>
<keyword evidence="1" id="KW-0732">Signal</keyword>
<feature type="domain" description="Ice-binding protein C-terminal" evidence="2">
    <location>
        <begin position="237"/>
        <end position="260"/>
    </location>
</feature>
<sequence>MTIATAPRMALLSAMFLTIPSIYAATPIAATGANQDIIVEGYNPGGDLTTYATSSFDVANGSTFLAKGIGFGGDPGLLQSFVSESDPSVEFELLGGYDELNTLQLINGTSGTLTMVTPSAYSEIYVLTASANGSATGTATVNFSGGSSLVLAFASGDWYGSDDVAISAGPVYAGTSGGTRAYYTNGNDAPAPPRLFQYELAIPLAYQGLEVTSIDFSIDSAGNDQLYTSIMGLSGNAVPEPSVAAMISALGLFGLVRRKRANV</sequence>
<feature type="chain" id="PRO_5037231797" evidence="1">
    <location>
        <begin position="25"/>
        <end position="263"/>
    </location>
</feature>
<keyword evidence="4" id="KW-1185">Reference proteome</keyword>
<proteinExistence type="predicted"/>
<name>A0A934VV40_9BACT</name>
<dbReference type="AlphaFoldDB" id="A0A934VV40"/>
<feature type="signal peptide" evidence="1">
    <location>
        <begin position="1"/>
        <end position="24"/>
    </location>
</feature>
<dbReference type="InterPro" id="IPR013424">
    <property type="entry name" value="Ice-binding_C"/>
</dbReference>